<comment type="caution">
    <text evidence="1">The sequence shown here is derived from an EMBL/GenBank/DDBJ whole genome shotgun (WGS) entry which is preliminary data.</text>
</comment>
<organism evidence="1 2">
    <name type="scientific">Xanthomonas vesicatoria</name>
    <dbReference type="NCBI Taxonomy" id="56460"/>
    <lineage>
        <taxon>Bacteria</taxon>
        <taxon>Pseudomonadati</taxon>
        <taxon>Pseudomonadota</taxon>
        <taxon>Gammaproteobacteria</taxon>
        <taxon>Lysobacterales</taxon>
        <taxon>Lysobacteraceae</taxon>
        <taxon>Xanthomonas</taxon>
    </lineage>
</organism>
<accession>A0AAJ0N3T5</accession>
<dbReference type="AlphaFoldDB" id="A0AAJ0N3T5"/>
<proteinExistence type="predicted"/>
<reference evidence="1 2" key="1">
    <citation type="submission" date="2014-11" db="EMBL/GenBank/DDBJ databases">
        <title>Draft Genome Sequences of Xanthomonas vesicatoria Strains from the Balkan Peninsula.</title>
        <authorList>
            <person name="Vancheva T."/>
            <person name="Lefeuvre P."/>
            <person name="Bogatzevska N."/>
            <person name="Moncheva P."/>
            <person name="Koebnik R."/>
        </authorList>
    </citation>
    <scope>NUCLEOTIDE SEQUENCE [LARGE SCALE GENOMIC DNA]</scope>
    <source>
        <strain evidence="1 2">53M</strain>
    </source>
</reference>
<evidence type="ECO:0000313" key="1">
    <source>
        <dbReference type="EMBL" id="KHM93404.1"/>
    </source>
</evidence>
<evidence type="ECO:0000313" key="2">
    <source>
        <dbReference type="Proteomes" id="UP000030969"/>
    </source>
</evidence>
<gene>
    <name evidence="1" type="ORF">OR61_14240</name>
</gene>
<name>A0AAJ0N3T5_9XANT</name>
<sequence>MLLQLDRCCICMFRSSLSRLLMPVRASLGKFHLFQSSFQIFLGSPEIFSKFFSGCNFSQNRLNTLNFTRSI</sequence>
<dbReference type="EMBL" id="JSYJ01000085">
    <property type="protein sequence ID" value="KHM93404.1"/>
    <property type="molecule type" value="Genomic_DNA"/>
</dbReference>
<protein>
    <submittedName>
        <fullName evidence="1">Uncharacterized protein</fullName>
    </submittedName>
</protein>
<dbReference type="Proteomes" id="UP000030969">
    <property type="component" value="Unassembled WGS sequence"/>
</dbReference>